<sequence>MAQQLDLPLHMYQEALEEHLLLSALRSLSQAANCTRCPPAVTMASRNDLIALAHEKLDAASLETFLGYARSLGESFSTGTLVAFPPPVGDFCPEDPLAEQMAWHHLSESRGSVWSSVRSVVSALNFSEDARACASGLIFTLGAYVIGGITGLTKHTGAHVNTCRLLNRMVKLVCPALQWSSLAVLIDNQCGPHHDKWNWRGLSLLIGLSHHNDGGLWIEAPGGKHYEMVGEELVAGDVYPTSARGIAFLSKTQLHATCEWRGCIFELGASSCAYHVGCLFLNSCSGVDRDADDRFCALGRWYRTVNTRRLEEVLHDQLQLVQVAFLARDWSGCSNYGETIVRGWAIEVARMDTLGGAVVEMHRAPGTACGEGCQQDAEVEMLWERDDAIGIANIDALAEMVIKDNHWTKWTGLNSELFSQTSLSKGCTSDMVLYQMLGEDRFLQDEEVETSKQSTSLLNVRTLFGVIAKLGILHCVRARADDNGCDGSVPDWYITGT</sequence>
<evidence type="ECO:0000313" key="2">
    <source>
        <dbReference type="Proteomes" id="UP000186817"/>
    </source>
</evidence>
<evidence type="ECO:0000313" key="1">
    <source>
        <dbReference type="EMBL" id="OLP87590.1"/>
    </source>
</evidence>
<organism evidence="1 2">
    <name type="scientific">Symbiodinium microadriaticum</name>
    <name type="common">Dinoflagellate</name>
    <name type="synonym">Zooxanthella microadriatica</name>
    <dbReference type="NCBI Taxonomy" id="2951"/>
    <lineage>
        <taxon>Eukaryota</taxon>
        <taxon>Sar</taxon>
        <taxon>Alveolata</taxon>
        <taxon>Dinophyceae</taxon>
        <taxon>Suessiales</taxon>
        <taxon>Symbiodiniaceae</taxon>
        <taxon>Symbiodinium</taxon>
    </lineage>
</organism>
<dbReference type="Proteomes" id="UP000186817">
    <property type="component" value="Unassembled WGS sequence"/>
</dbReference>
<dbReference type="OrthoDB" id="10523594at2759"/>
<protein>
    <submittedName>
        <fullName evidence="1">Uncharacterized protein</fullName>
    </submittedName>
</protein>
<comment type="caution">
    <text evidence="1">The sequence shown here is derived from an EMBL/GenBank/DDBJ whole genome shotgun (WGS) entry which is preliminary data.</text>
</comment>
<gene>
    <name evidence="1" type="ORF">AK812_SmicGene31172</name>
</gene>
<dbReference type="AlphaFoldDB" id="A0A1Q9CXD2"/>
<reference evidence="1 2" key="1">
    <citation type="submission" date="2016-02" db="EMBL/GenBank/DDBJ databases">
        <title>Genome analysis of coral dinoflagellate symbionts highlights evolutionary adaptations to a symbiotic lifestyle.</title>
        <authorList>
            <person name="Aranda M."/>
            <person name="Li Y."/>
            <person name="Liew Y.J."/>
            <person name="Baumgarten S."/>
            <person name="Simakov O."/>
            <person name="Wilson M."/>
            <person name="Piel J."/>
            <person name="Ashoor H."/>
            <person name="Bougouffa S."/>
            <person name="Bajic V.B."/>
            <person name="Ryu T."/>
            <person name="Ravasi T."/>
            <person name="Bayer T."/>
            <person name="Micklem G."/>
            <person name="Kim H."/>
            <person name="Bhak J."/>
            <person name="Lajeunesse T.C."/>
            <person name="Voolstra C.R."/>
        </authorList>
    </citation>
    <scope>NUCLEOTIDE SEQUENCE [LARGE SCALE GENOMIC DNA]</scope>
    <source>
        <strain evidence="1 2">CCMP2467</strain>
    </source>
</reference>
<accession>A0A1Q9CXD2</accession>
<keyword evidence="2" id="KW-1185">Reference proteome</keyword>
<proteinExistence type="predicted"/>
<name>A0A1Q9CXD2_SYMMI</name>
<dbReference type="EMBL" id="LSRX01000853">
    <property type="protein sequence ID" value="OLP87590.1"/>
    <property type="molecule type" value="Genomic_DNA"/>
</dbReference>